<dbReference type="AlphaFoldDB" id="A0A699VXZ8"/>
<feature type="non-terminal residue" evidence="1">
    <location>
        <position position="80"/>
    </location>
</feature>
<gene>
    <name evidence="1" type="ORF">Tci_911259</name>
</gene>
<proteinExistence type="predicted"/>
<evidence type="ECO:0000313" key="1">
    <source>
        <dbReference type="EMBL" id="GFD39290.1"/>
    </source>
</evidence>
<comment type="caution">
    <text evidence="1">The sequence shown here is derived from an EMBL/GenBank/DDBJ whole genome shotgun (WGS) entry which is preliminary data.</text>
</comment>
<reference evidence="1" key="1">
    <citation type="journal article" date="2019" name="Sci. Rep.">
        <title>Draft genome of Tanacetum cinerariifolium, the natural source of mosquito coil.</title>
        <authorList>
            <person name="Yamashiro T."/>
            <person name="Shiraishi A."/>
            <person name="Satake H."/>
            <person name="Nakayama K."/>
        </authorList>
    </citation>
    <scope>NUCLEOTIDE SEQUENCE</scope>
</reference>
<name>A0A699VXZ8_TANCI</name>
<organism evidence="1">
    <name type="scientific">Tanacetum cinerariifolium</name>
    <name type="common">Dalmatian daisy</name>
    <name type="synonym">Chrysanthemum cinerariifolium</name>
    <dbReference type="NCBI Taxonomy" id="118510"/>
    <lineage>
        <taxon>Eukaryota</taxon>
        <taxon>Viridiplantae</taxon>
        <taxon>Streptophyta</taxon>
        <taxon>Embryophyta</taxon>
        <taxon>Tracheophyta</taxon>
        <taxon>Spermatophyta</taxon>
        <taxon>Magnoliopsida</taxon>
        <taxon>eudicotyledons</taxon>
        <taxon>Gunneridae</taxon>
        <taxon>Pentapetalae</taxon>
        <taxon>asterids</taxon>
        <taxon>campanulids</taxon>
        <taxon>Asterales</taxon>
        <taxon>Asteraceae</taxon>
        <taxon>Asteroideae</taxon>
        <taxon>Anthemideae</taxon>
        <taxon>Anthemidinae</taxon>
        <taxon>Tanacetum</taxon>
    </lineage>
</organism>
<dbReference type="EMBL" id="BKCJ011514187">
    <property type="protein sequence ID" value="GFD39290.1"/>
    <property type="molecule type" value="Genomic_DNA"/>
</dbReference>
<feature type="non-terminal residue" evidence="1">
    <location>
        <position position="1"/>
    </location>
</feature>
<accession>A0A699VXZ8</accession>
<protein>
    <submittedName>
        <fullName evidence="1">Auxilin-like protein</fullName>
    </submittedName>
</protein>
<sequence length="80" mass="8505">ISTCKEVDICLGGGYDKALRPADMLFYSWDGGLDVCVDSGSSPLTETGMADFVLGRAVIDAAQRKRGKYMAKCAAIGYGF</sequence>